<protein>
    <submittedName>
        <fullName evidence="1">Uncharacterized protein</fullName>
    </submittedName>
</protein>
<evidence type="ECO:0000313" key="1">
    <source>
        <dbReference type="EMBL" id="KAF2143330.1"/>
    </source>
</evidence>
<organism evidence="1 2">
    <name type="scientific">Aplosporella prunicola CBS 121167</name>
    <dbReference type="NCBI Taxonomy" id="1176127"/>
    <lineage>
        <taxon>Eukaryota</taxon>
        <taxon>Fungi</taxon>
        <taxon>Dikarya</taxon>
        <taxon>Ascomycota</taxon>
        <taxon>Pezizomycotina</taxon>
        <taxon>Dothideomycetes</taxon>
        <taxon>Dothideomycetes incertae sedis</taxon>
        <taxon>Botryosphaeriales</taxon>
        <taxon>Aplosporellaceae</taxon>
        <taxon>Aplosporella</taxon>
    </lineage>
</organism>
<dbReference type="AlphaFoldDB" id="A0A6A6BGP3"/>
<accession>A0A6A6BGP3</accession>
<evidence type="ECO:0000313" key="2">
    <source>
        <dbReference type="Proteomes" id="UP000799438"/>
    </source>
</evidence>
<dbReference type="RefSeq" id="XP_033399042.1">
    <property type="nucleotide sequence ID" value="XM_033536748.1"/>
</dbReference>
<dbReference type="EMBL" id="ML995482">
    <property type="protein sequence ID" value="KAF2143330.1"/>
    <property type="molecule type" value="Genomic_DNA"/>
</dbReference>
<keyword evidence="2" id="KW-1185">Reference proteome</keyword>
<dbReference type="Proteomes" id="UP000799438">
    <property type="component" value="Unassembled WGS sequence"/>
</dbReference>
<sequence>CESDPKCCNCASPYTADERTCPARPTVKNGVITRLSKAALRTVRKARATASRLTNPT</sequence>
<feature type="non-terminal residue" evidence="1">
    <location>
        <position position="1"/>
    </location>
</feature>
<gene>
    <name evidence="1" type="ORF">K452DRAFT_225439</name>
</gene>
<dbReference type="OrthoDB" id="4831184at2759"/>
<reference evidence="1" key="1">
    <citation type="journal article" date="2020" name="Stud. Mycol.">
        <title>101 Dothideomycetes genomes: a test case for predicting lifestyles and emergence of pathogens.</title>
        <authorList>
            <person name="Haridas S."/>
            <person name="Albert R."/>
            <person name="Binder M."/>
            <person name="Bloem J."/>
            <person name="Labutti K."/>
            <person name="Salamov A."/>
            <person name="Andreopoulos B."/>
            <person name="Baker S."/>
            <person name="Barry K."/>
            <person name="Bills G."/>
            <person name="Bluhm B."/>
            <person name="Cannon C."/>
            <person name="Castanera R."/>
            <person name="Culley D."/>
            <person name="Daum C."/>
            <person name="Ezra D."/>
            <person name="Gonzalez J."/>
            <person name="Henrissat B."/>
            <person name="Kuo A."/>
            <person name="Liang C."/>
            <person name="Lipzen A."/>
            <person name="Lutzoni F."/>
            <person name="Magnuson J."/>
            <person name="Mondo S."/>
            <person name="Nolan M."/>
            <person name="Ohm R."/>
            <person name="Pangilinan J."/>
            <person name="Park H.-J."/>
            <person name="Ramirez L."/>
            <person name="Alfaro M."/>
            <person name="Sun H."/>
            <person name="Tritt A."/>
            <person name="Yoshinaga Y."/>
            <person name="Zwiers L.-H."/>
            <person name="Turgeon B."/>
            <person name="Goodwin S."/>
            <person name="Spatafora J."/>
            <person name="Crous P."/>
            <person name="Grigoriev I."/>
        </authorList>
    </citation>
    <scope>NUCLEOTIDE SEQUENCE</scope>
    <source>
        <strain evidence="1">CBS 121167</strain>
    </source>
</reference>
<proteinExistence type="predicted"/>
<name>A0A6A6BGP3_9PEZI</name>
<dbReference type="GeneID" id="54294244"/>